<gene>
    <name evidence="2" type="ORF">ALC56_00993</name>
</gene>
<evidence type="ECO:0000313" key="3">
    <source>
        <dbReference type="Proteomes" id="UP000078541"/>
    </source>
</evidence>
<evidence type="ECO:0000313" key="2">
    <source>
        <dbReference type="EMBL" id="KYN44550.1"/>
    </source>
</evidence>
<reference evidence="2 3" key="1">
    <citation type="submission" date="2016-03" db="EMBL/GenBank/DDBJ databases">
        <title>Trachymyrmex septentrionalis WGS genome.</title>
        <authorList>
            <person name="Nygaard S."/>
            <person name="Hu H."/>
            <person name="Boomsma J."/>
            <person name="Zhang G."/>
        </authorList>
    </citation>
    <scope>NUCLEOTIDE SEQUENCE [LARGE SCALE GENOMIC DNA]</scope>
    <source>
        <strain evidence="2">Tsep2-gDNA-1</strain>
        <tissue evidence="2">Whole body</tissue>
    </source>
</reference>
<dbReference type="AlphaFoldDB" id="A0A195FV84"/>
<feature type="non-terminal residue" evidence="2">
    <location>
        <position position="1"/>
    </location>
</feature>
<evidence type="ECO:0000256" key="1">
    <source>
        <dbReference type="SAM" id="MobiDB-lite"/>
    </source>
</evidence>
<organism evidence="2 3">
    <name type="scientific">Trachymyrmex septentrionalis</name>
    <dbReference type="NCBI Taxonomy" id="34720"/>
    <lineage>
        <taxon>Eukaryota</taxon>
        <taxon>Metazoa</taxon>
        <taxon>Ecdysozoa</taxon>
        <taxon>Arthropoda</taxon>
        <taxon>Hexapoda</taxon>
        <taxon>Insecta</taxon>
        <taxon>Pterygota</taxon>
        <taxon>Neoptera</taxon>
        <taxon>Endopterygota</taxon>
        <taxon>Hymenoptera</taxon>
        <taxon>Apocrita</taxon>
        <taxon>Aculeata</taxon>
        <taxon>Formicoidea</taxon>
        <taxon>Formicidae</taxon>
        <taxon>Myrmicinae</taxon>
        <taxon>Trachymyrmex</taxon>
    </lineage>
</organism>
<feature type="compositionally biased region" description="Acidic residues" evidence="1">
    <location>
        <begin position="1"/>
        <end position="10"/>
    </location>
</feature>
<proteinExistence type="predicted"/>
<feature type="compositionally biased region" description="Basic and acidic residues" evidence="1">
    <location>
        <begin position="11"/>
        <end position="24"/>
    </location>
</feature>
<dbReference type="Proteomes" id="UP000078541">
    <property type="component" value="Unassembled WGS sequence"/>
</dbReference>
<keyword evidence="3" id="KW-1185">Reference proteome</keyword>
<name>A0A195FV84_9HYME</name>
<feature type="region of interest" description="Disordered" evidence="1">
    <location>
        <begin position="1"/>
        <end position="65"/>
    </location>
</feature>
<dbReference type="EMBL" id="KQ981215">
    <property type="protein sequence ID" value="KYN44550.1"/>
    <property type="molecule type" value="Genomic_DNA"/>
</dbReference>
<protein>
    <submittedName>
        <fullName evidence="2">Uncharacterized protein</fullName>
    </submittedName>
</protein>
<sequence>QRKEEEEEEEGEKKEEDLVARDLDPTFSKVCARGTKGEGKERVSKESPAASNSKCEGYLAAKSEG</sequence>
<accession>A0A195FV84</accession>
<feature type="compositionally biased region" description="Basic and acidic residues" evidence="1">
    <location>
        <begin position="35"/>
        <end position="45"/>
    </location>
</feature>